<feature type="region of interest" description="Disordered" evidence="1">
    <location>
        <begin position="1"/>
        <end position="72"/>
    </location>
</feature>
<protein>
    <submittedName>
        <fullName evidence="2">Uncharacterized protein</fullName>
    </submittedName>
</protein>
<dbReference type="EMBL" id="JAODAN010000007">
    <property type="protein sequence ID" value="KAK1922902.1"/>
    <property type="molecule type" value="Genomic_DNA"/>
</dbReference>
<sequence>MPPRSTRAVTRIPLDDTVSQPFAQSQPKASSRRPLRPGNSPCPPAARVKDASAEVVASARPSHDATSQEETYETIPEPVTVYAGVDPTTRPFSAERNLELYERAETALADGIVKGPIGDLKELRASLKRKRRAITTLTGSQRMPLVENDGRMDVFWYNASVDFPTINSLQSYQLSWTPFIPPPLSSCLPTLPSQARPLIPLIGTDIPPWTVAPVEDLDPAQDDLSEFENLWQRADGSGWGMKSQDVYSEATSDEDTRNITWSVTYGQWDEDPPDRESSRGLDTSGGIDHAVLDGTATAGPSRLRQESTATIAAIDKQRSLAEEGGTGSLVQSYAAGEPHGRPTVSEGLANGLVRALQSSGSGEKDRKRWWRAECSKEKGYGRVFSIIPRPHALLAKPRIAGQKRAAKPPDFILPRYYSTAGSRHPFHPDLVDFLRAEPSTRVYWAIPVCGPVIVPTYFDPCTSLSPPPKAPTPSAGTILDHPPTVLQSDTRHTLRWTIELLRHFWTDFIVPLYAEPTSPFGAISIMVSGPKPDPFLALRTASALRAWPSARATGRSDHSEGDSRHMTGPVRPEMGDHIRVYCQAKHALSLRTWLHSIEVDLDALGRDDLGPSTMPSRDKPPPGLYRVFDRSRLVLVGDRGEALVVA</sequence>
<gene>
    <name evidence="2" type="ORF">DB88DRAFT_493104</name>
</gene>
<dbReference type="AlphaFoldDB" id="A0AAD9FQG4"/>
<feature type="compositionally biased region" description="Basic and acidic residues" evidence="1">
    <location>
        <begin position="554"/>
        <end position="565"/>
    </location>
</feature>
<evidence type="ECO:0000256" key="1">
    <source>
        <dbReference type="SAM" id="MobiDB-lite"/>
    </source>
</evidence>
<evidence type="ECO:0000313" key="2">
    <source>
        <dbReference type="EMBL" id="KAK1922902.1"/>
    </source>
</evidence>
<feature type="region of interest" description="Disordered" evidence="1">
    <location>
        <begin position="265"/>
        <end position="287"/>
    </location>
</feature>
<reference evidence="2" key="1">
    <citation type="submission" date="2023-02" db="EMBL/GenBank/DDBJ databases">
        <title>Identification and recombinant expression of a fungal hydrolase from Papiliotrema laurentii that hydrolyzes apple cutin and clears colloidal polyester polyurethane.</title>
        <authorList>
            <consortium name="DOE Joint Genome Institute"/>
            <person name="Roman V.A."/>
            <person name="Bojanowski C."/>
            <person name="Crable B.R."/>
            <person name="Wagner D.N."/>
            <person name="Hung C.S."/>
            <person name="Nadeau L.J."/>
            <person name="Schratz L."/>
            <person name="Haridas S."/>
            <person name="Pangilinan J."/>
            <person name="Lipzen A."/>
            <person name="Na H."/>
            <person name="Yan M."/>
            <person name="Ng V."/>
            <person name="Grigoriev I.V."/>
            <person name="Spatafora J.W."/>
            <person name="Barlow D."/>
            <person name="Biffinger J."/>
            <person name="Kelley-Loughnane N."/>
            <person name="Varaljay V.A."/>
            <person name="Crookes-Goodson W.J."/>
        </authorList>
    </citation>
    <scope>NUCLEOTIDE SEQUENCE</scope>
    <source>
        <strain evidence="2">5307AH</strain>
    </source>
</reference>
<feature type="region of interest" description="Disordered" evidence="1">
    <location>
        <begin position="549"/>
        <end position="570"/>
    </location>
</feature>
<name>A0AAD9FQG4_PAPLA</name>
<proteinExistence type="predicted"/>
<accession>A0AAD9FQG4</accession>
<organism evidence="2 3">
    <name type="scientific">Papiliotrema laurentii</name>
    <name type="common">Cryptococcus laurentii</name>
    <dbReference type="NCBI Taxonomy" id="5418"/>
    <lineage>
        <taxon>Eukaryota</taxon>
        <taxon>Fungi</taxon>
        <taxon>Dikarya</taxon>
        <taxon>Basidiomycota</taxon>
        <taxon>Agaricomycotina</taxon>
        <taxon>Tremellomycetes</taxon>
        <taxon>Tremellales</taxon>
        <taxon>Rhynchogastremaceae</taxon>
        <taxon>Papiliotrema</taxon>
    </lineage>
</organism>
<feature type="compositionally biased region" description="Polar residues" evidence="1">
    <location>
        <begin position="17"/>
        <end position="29"/>
    </location>
</feature>
<evidence type="ECO:0000313" key="3">
    <source>
        <dbReference type="Proteomes" id="UP001182556"/>
    </source>
</evidence>
<dbReference type="Proteomes" id="UP001182556">
    <property type="component" value="Unassembled WGS sequence"/>
</dbReference>
<keyword evidence="3" id="KW-1185">Reference proteome</keyword>
<comment type="caution">
    <text evidence="2">The sequence shown here is derived from an EMBL/GenBank/DDBJ whole genome shotgun (WGS) entry which is preliminary data.</text>
</comment>